<protein>
    <submittedName>
        <fullName evidence="3">Alpha-amylase</fullName>
    </submittedName>
</protein>
<comment type="similarity">
    <text evidence="1">Belongs to the NDRG family.</text>
</comment>
<dbReference type="Pfam" id="PF03096">
    <property type="entry name" value="Ndr"/>
    <property type="match status" value="1"/>
</dbReference>
<reference evidence="3" key="1">
    <citation type="submission" date="2016-11" db="UniProtKB">
        <authorList>
            <consortium name="WormBaseParasite"/>
        </authorList>
    </citation>
    <scope>IDENTIFICATION</scope>
</reference>
<dbReference type="PANTHER" id="PTHR11034">
    <property type="entry name" value="N-MYC DOWNSTREAM REGULATED"/>
    <property type="match status" value="1"/>
</dbReference>
<accession>A0A1I7XGW1</accession>
<dbReference type="Proteomes" id="UP000095283">
    <property type="component" value="Unplaced"/>
</dbReference>
<name>A0A1I7XGW1_HETBA</name>
<dbReference type="InterPro" id="IPR004142">
    <property type="entry name" value="NDRG"/>
</dbReference>
<dbReference type="Gene3D" id="3.40.50.1820">
    <property type="entry name" value="alpha/beta hydrolase"/>
    <property type="match status" value="1"/>
</dbReference>
<dbReference type="WBParaSite" id="Hba_16992">
    <property type="protein sequence ID" value="Hba_16992"/>
    <property type="gene ID" value="Hba_16992"/>
</dbReference>
<dbReference type="InterPro" id="IPR029058">
    <property type="entry name" value="AB_hydrolase_fold"/>
</dbReference>
<evidence type="ECO:0000313" key="3">
    <source>
        <dbReference type="WBParaSite" id="Hba_16992"/>
    </source>
</evidence>
<sequence>MNMHYLRSSGMNTFTVDYLMWHHFGRRLDECSSDIVRQYRVYFQHLPNPNNLASFIESYVNRTPILMSRDGQSGPQFTVPVLQIIGAGSAFINETVVLNTKLDPSKSDWIKVSDSCGLVLDDRPEAVTESMMLFLQGLGFYTIRFRMQTVDNINDYWGAPVVNWFDYFVDMKKFAQLLDDPVKNKEVIGRLSIQFAEQATNSDKEGEMLIAKTFAQEDVQFSQRKSACLWLHAMSSLAAIDWDFDYLIDKLLAHLLTNQDMTELFVISIIIHKVNNN</sequence>
<evidence type="ECO:0000313" key="2">
    <source>
        <dbReference type="Proteomes" id="UP000095283"/>
    </source>
</evidence>
<proteinExistence type="inferred from homology"/>
<keyword evidence="2" id="KW-1185">Reference proteome</keyword>
<organism evidence="2 3">
    <name type="scientific">Heterorhabditis bacteriophora</name>
    <name type="common">Entomopathogenic nematode worm</name>
    <dbReference type="NCBI Taxonomy" id="37862"/>
    <lineage>
        <taxon>Eukaryota</taxon>
        <taxon>Metazoa</taxon>
        <taxon>Ecdysozoa</taxon>
        <taxon>Nematoda</taxon>
        <taxon>Chromadorea</taxon>
        <taxon>Rhabditida</taxon>
        <taxon>Rhabditina</taxon>
        <taxon>Rhabditomorpha</taxon>
        <taxon>Strongyloidea</taxon>
        <taxon>Heterorhabditidae</taxon>
        <taxon>Heterorhabditis</taxon>
    </lineage>
</organism>
<evidence type="ECO:0000256" key="1">
    <source>
        <dbReference type="ARBA" id="ARBA00005598"/>
    </source>
</evidence>
<dbReference type="AlphaFoldDB" id="A0A1I7XGW1"/>